<evidence type="ECO:0000259" key="1">
    <source>
        <dbReference type="Pfam" id="PF00326"/>
    </source>
</evidence>
<sequence>MAFSTASVTAAPYGSWKSPITGDVVSGATKDLGGTAVDGRGRLILLEFRPLESGRGVLVLEPEKVGGEAVDITPKEFGVRTLAQEYGGAAFTVSEDVVFFANYNDQRLYKQSISSLGQYCKHEPPLPLTPDYGGPVVSYADGILDARFNRFLCVREDRRESSLNPPTTIVSIALGSKNVQEPVVLVGGSDFYAYPRLDSKSERIAWIQWNHPNMPWDKTELWVGYISENGEIYKRVCVAGNDPSLVESPTEPKWSSEGELFFITDRENGFWNLHKWHGKSYLGIVDVEGSKLTVIDFPCTDINNITSGNDFLYVEGASEVLPSSVAKVTFDDDKSKAVDFNIIWSSSPDSLKYSSYISKPELIEFPTVVPGQNAYAYFYPPSNPDFQASEEEKPPLLLKSHGNSGAYRERLLRQWGIVDVNDCCSCATYLVESGKVDKERLCIMGGSAGGYTTLAVLAFRNTFQAGASLYGIADLNLLRAETHKFESHYVENLVGGDKEMYERSPINHVDDFSCPIIIFQGLEDKVVPPDQAEKIYQAVKEKGVPVALVEYEGEQHGFRKAENIKNTIEQEMVFFARLIGHFDVADDITPIKIDNYDC</sequence>
<dbReference type="InterPro" id="IPR029058">
    <property type="entry name" value="AB_hydrolase_fold"/>
</dbReference>
<dbReference type="Proteomes" id="UP001374535">
    <property type="component" value="Chromosome 10"/>
</dbReference>
<proteinExistence type="predicted"/>
<feature type="domain" description="Peptidase S9 prolyl oligopeptidase catalytic" evidence="1">
    <location>
        <begin position="401"/>
        <end position="580"/>
    </location>
</feature>
<evidence type="ECO:0000313" key="2">
    <source>
        <dbReference type="EMBL" id="WVY92463.1"/>
    </source>
</evidence>
<dbReference type="AlphaFoldDB" id="A0AAQ3REN3"/>
<dbReference type="SUPFAM" id="SSF53474">
    <property type="entry name" value="alpha/beta-Hydrolases"/>
    <property type="match status" value="1"/>
</dbReference>
<reference evidence="2 3" key="1">
    <citation type="journal article" date="2023" name="Life. Sci Alliance">
        <title>Evolutionary insights into 3D genome organization and epigenetic landscape of Vigna mungo.</title>
        <authorList>
            <person name="Junaid A."/>
            <person name="Singh B."/>
            <person name="Bhatia S."/>
        </authorList>
    </citation>
    <scope>NUCLEOTIDE SEQUENCE [LARGE SCALE GENOMIC DNA]</scope>
    <source>
        <strain evidence="2">Urdbean</strain>
    </source>
</reference>
<dbReference type="GO" id="GO:0006508">
    <property type="term" value="P:proteolysis"/>
    <property type="evidence" value="ECO:0007669"/>
    <property type="project" value="InterPro"/>
</dbReference>
<dbReference type="SUPFAM" id="SSF82171">
    <property type="entry name" value="DPP6 N-terminal domain-like"/>
    <property type="match status" value="1"/>
</dbReference>
<name>A0AAQ3REN3_VIGMU</name>
<dbReference type="Pfam" id="PF00326">
    <property type="entry name" value="Peptidase_S9"/>
    <property type="match status" value="1"/>
</dbReference>
<protein>
    <recommendedName>
        <fullName evidence="1">Peptidase S9 prolyl oligopeptidase catalytic domain-containing protein</fullName>
    </recommendedName>
</protein>
<dbReference type="InterPro" id="IPR001375">
    <property type="entry name" value="Peptidase_S9_cat"/>
</dbReference>
<dbReference type="PANTHER" id="PTHR43056:SF5">
    <property type="entry name" value="PEPTIDASE S9 PROLYL OLIGOPEPTIDASE CATALYTIC DOMAIN-CONTAINING PROTEIN"/>
    <property type="match status" value="1"/>
</dbReference>
<dbReference type="Gene3D" id="3.40.50.1820">
    <property type="entry name" value="alpha/beta hydrolase"/>
    <property type="match status" value="1"/>
</dbReference>
<dbReference type="InterPro" id="IPR050585">
    <property type="entry name" value="Xaa-Pro_dipeptidyl-ppase/CocE"/>
</dbReference>
<dbReference type="EMBL" id="CP144691">
    <property type="protein sequence ID" value="WVY92463.1"/>
    <property type="molecule type" value="Genomic_DNA"/>
</dbReference>
<dbReference type="GO" id="GO:0008236">
    <property type="term" value="F:serine-type peptidase activity"/>
    <property type="evidence" value="ECO:0007669"/>
    <property type="project" value="InterPro"/>
</dbReference>
<evidence type="ECO:0000313" key="3">
    <source>
        <dbReference type="Proteomes" id="UP001374535"/>
    </source>
</evidence>
<accession>A0AAQ3REN3</accession>
<keyword evidence="3" id="KW-1185">Reference proteome</keyword>
<gene>
    <name evidence="2" type="ORF">V8G54_031551</name>
</gene>
<organism evidence="2 3">
    <name type="scientific">Vigna mungo</name>
    <name type="common">Black gram</name>
    <name type="synonym">Phaseolus mungo</name>
    <dbReference type="NCBI Taxonomy" id="3915"/>
    <lineage>
        <taxon>Eukaryota</taxon>
        <taxon>Viridiplantae</taxon>
        <taxon>Streptophyta</taxon>
        <taxon>Embryophyta</taxon>
        <taxon>Tracheophyta</taxon>
        <taxon>Spermatophyta</taxon>
        <taxon>Magnoliopsida</taxon>
        <taxon>eudicotyledons</taxon>
        <taxon>Gunneridae</taxon>
        <taxon>Pentapetalae</taxon>
        <taxon>rosids</taxon>
        <taxon>fabids</taxon>
        <taxon>Fabales</taxon>
        <taxon>Fabaceae</taxon>
        <taxon>Papilionoideae</taxon>
        <taxon>50 kb inversion clade</taxon>
        <taxon>NPAAA clade</taxon>
        <taxon>indigoferoid/millettioid clade</taxon>
        <taxon>Phaseoleae</taxon>
        <taxon>Vigna</taxon>
    </lineage>
</organism>
<dbReference type="PANTHER" id="PTHR43056">
    <property type="entry name" value="PEPTIDASE S9 PROLYL OLIGOPEPTIDASE"/>
    <property type="match status" value="1"/>
</dbReference>